<dbReference type="Gene3D" id="3.50.50.60">
    <property type="entry name" value="FAD/NAD(P)-binding domain"/>
    <property type="match status" value="2"/>
</dbReference>
<dbReference type="InterPro" id="IPR002937">
    <property type="entry name" value="Amino_oxidase"/>
</dbReference>
<dbReference type="PANTHER" id="PTHR10668">
    <property type="entry name" value="PHYTOENE DEHYDROGENASE"/>
    <property type="match status" value="1"/>
</dbReference>
<protein>
    <recommendedName>
        <fullName evidence="3">Pyridine nucleotide-disulfide oxidoreductase domain-containing protein 2</fullName>
    </recommendedName>
</protein>
<dbReference type="SUPFAM" id="SSF51905">
    <property type="entry name" value="FAD/NAD(P)-binding domain"/>
    <property type="match status" value="1"/>
</dbReference>
<name>A0A076ES35_RHOOP</name>
<dbReference type="EMBL" id="CP008947">
    <property type="protein sequence ID" value="AII08830.1"/>
    <property type="molecule type" value="Genomic_DNA"/>
</dbReference>
<dbReference type="eggNOG" id="COG1233">
    <property type="taxonomic scope" value="Bacteria"/>
</dbReference>
<sequence>MNNVDAVVIGSGPNGLVAAATLADAGWDVAVVEAQPTPGGAVRSAELVPGFTSDLFSAFYPLSTVSPALRGLDLESHGLRWSHAPSALGHARSAADEDAPVIYPNPADTAADLERRQPGDGAAWTALVEQWHDVKEPLLSTLFSPFPPVRGPSRLLRQLGTAESLRLARFLLLPARRMAHELFRSEAARLLLLGNAMHADTPPDAPGSGVMGYILTMLAQDGGYPVPVGGAGELSAAMVRRAEHAGAHFHYGDAVTGIDVRSGKAVGVRTASGVRYTARRAVIADVSAPALYGSLLPDHAVPARVRADLDHFEWDTPVLKVNYALSAKIPWRSPSLSGAGTVHLGADDNGLVRWMADLTTGTIPASPFLLFGQMTTADPSRSPEGTESAWAYTHLPRDITDDASADLLATHVDDVLEAHAPGFSERVVGRVVQRPSDLEAADANLVGGAVNGGTAQLHQQLVFRPGPGTSRSETPVQGLYLGSASAHPGGGVHGVSGLNAARAALGEDGPRGWLRRRTSRAVIDLLSKGPIP</sequence>
<feature type="domain" description="Amine oxidase" evidence="4">
    <location>
        <begin position="15"/>
        <end position="504"/>
    </location>
</feature>
<dbReference type="Proteomes" id="UP000028488">
    <property type="component" value="Chromosome"/>
</dbReference>
<reference evidence="5 6" key="1">
    <citation type="submission" date="2014-07" db="EMBL/GenBank/DDBJ databases">
        <title>Genome Sequence of Rhodococcus opacus Strain R7, a Biodegrader of Mono- and Polycyclic Aromatic Hydrocarbons.</title>
        <authorList>
            <person name="Di Gennaro P."/>
            <person name="Zampolli J."/>
            <person name="Presti I."/>
            <person name="Cappelletti M."/>
            <person name="D'Ursi P."/>
            <person name="Orro A."/>
            <person name="Mezzelani A."/>
            <person name="Milanesi L."/>
        </authorList>
    </citation>
    <scope>NUCLEOTIDE SEQUENCE [LARGE SCALE GENOMIC DNA]</scope>
    <source>
        <strain evidence="5 6">R7</strain>
    </source>
</reference>
<proteinExistence type="predicted"/>
<evidence type="ECO:0000313" key="6">
    <source>
        <dbReference type="Proteomes" id="UP000028488"/>
    </source>
</evidence>
<evidence type="ECO:0000259" key="4">
    <source>
        <dbReference type="Pfam" id="PF01593"/>
    </source>
</evidence>
<dbReference type="PANTHER" id="PTHR10668:SF105">
    <property type="entry name" value="DEHYDROGENASE-RELATED"/>
    <property type="match status" value="1"/>
</dbReference>
<comment type="function">
    <text evidence="1">Probable oxidoreductase that may play a role as regulator of mitochondrial function.</text>
</comment>
<comment type="subunit">
    <text evidence="2">Interacts with COX5B; this interaction may contribute to localize PYROXD2 to the inner face of the inner mitochondrial membrane.</text>
</comment>
<gene>
    <name evidence="5" type="ORF">EP51_31070</name>
</gene>
<evidence type="ECO:0000256" key="2">
    <source>
        <dbReference type="ARBA" id="ARBA00038825"/>
    </source>
</evidence>
<evidence type="ECO:0000313" key="5">
    <source>
        <dbReference type="EMBL" id="AII08830.1"/>
    </source>
</evidence>
<organism evidence="5 6">
    <name type="scientific">Rhodococcus opacus</name>
    <name type="common">Nocardia opaca</name>
    <dbReference type="NCBI Taxonomy" id="37919"/>
    <lineage>
        <taxon>Bacteria</taxon>
        <taxon>Bacillati</taxon>
        <taxon>Actinomycetota</taxon>
        <taxon>Actinomycetes</taxon>
        <taxon>Mycobacteriales</taxon>
        <taxon>Nocardiaceae</taxon>
        <taxon>Rhodococcus</taxon>
    </lineage>
</organism>
<dbReference type="GO" id="GO:0016491">
    <property type="term" value="F:oxidoreductase activity"/>
    <property type="evidence" value="ECO:0007669"/>
    <property type="project" value="InterPro"/>
</dbReference>
<accession>A0A076ES35</accession>
<dbReference type="RefSeq" id="WP_128641431.1">
    <property type="nucleotide sequence ID" value="NZ_CP008947.1"/>
</dbReference>
<dbReference type="AlphaFoldDB" id="A0A076ES35"/>
<dbReference type="InterPro" id="IPR036188">
    <property type="entry name" value="FAD/NAD-bd_sf"/>
</dbReference>
<dbReference type="Pfam" id="PF01593">
    <property type="entry name" value="Amino_oxidase"/>
    <property type="match status" value="1"/>
</dbReference>
<evidence type="ECO:0000256" key="3">
    <source>
        <dbReference type="ARBA" id="ARBA00040298"/>
    </source>
</evidence>
<evidence type="ECO:0000256" key="1">
    <source>
        <dbReference type="ARBA" id="ARBA00037217"/>
    </source>
</evidence>